<dbReference type="GO" id="GO:0005886">
    <property type="term" value="C:plasma membrane"/>
    <property type="evidence" value="ECO:0007669"/>
    <property type="project" value="UniProtKB-SubCell"/>
</dbReference>
<proteinExistence type="predicted"/>
<evidence type="ECO:0000256" key="2">
    <source>
        <dbReference type="ARBA" id="ARBA00022475"/>
    </source>
</evidence>
<dbReference type="InterPro" id="IPR017452">
    <property type="entry name" value="GPCR_Rhodpsn_7TM"/>
</dbReference>
<keyword evidence="7" id="KW-0675">Receptor</keyword>
<dbReference type="Pfam" id="PF00001">
    <property type="entry name" value="7tm_1"/>
    <property type="match status" value="1"/>
</dbReference>
<keyword evidence="12" id="KW-1185">Reference proteome</keyword>
<dbReference type="EMBL" id="MTYJ01000015">
    <property type="protein sequence ID" value="OQV22756.1"/>
    <property type="molecule type" value="Genomic_DNA"/>
</dbReference>
<dbReference type="GO" id="GO:0004930">
    <property type="term" value="F:G protein-coupled receptor activity"/>
    <property type="evidence" value="ECO:0007669"/>
    <property type="project" value="UniProtKB-KW"/>
</dbReference>
<dbReference type="PANTHER" id="PTHR24228">
    <property type="entry name" value="B2 BRADYKININ RECEPTOR/ANGIOTENSIN II RECEPTOR"/>
    <property type="match status" value="1"/>
</dbReference>
<feature type="transmembrane region" description="Helical" evidence="9">
    <location>
        <begin position="192"/>
        <end position="213"/>
    </location>
</feature>
<organism evidence="11 12">
    <name type="scientific">Hypsibius exemplaris</name>
    <name type="common">Freshwater tardigrade</name>
    <dbReference type="NCBI Taxonomy" id="2072580"/>
    <lineage>
        <taxon>Eukaryota</taxon>
        <taxon>Metazoa</taxon>
        <taxon>Ecdysozoa</taxon>
        <taxon>Tardigrada</taxon>
        <taxon>Eutardigrada</taxon>
        <taxon>Parachela</taxon>
        <taxon>Hypsibioidea</taxon>
        <taxon>Hypsibiidae</taxon>
        <taxon>Hypsibius</taxon>
    </lineage>
</organism>
<name>A0A1W0X5E9_HYPEX</name>
<feature type="transmembrane region" description="Helical" evidence="9">
    <location>
        <begin position="292"/>
        <end position="312"/>
    </location>
</feature>
<evidence type="ECO:0000256" key="3">
    <source>
        <dbReference type="ARBA" id="ARBA00022692"/>
    </source>
</evidence>
<dbReference type="PROSITE" id="PS50262">
    <property type="entry name" value="G_PROTEIN_RECEP_F1_2"/>
    <property type="match status" value="1"/>
</dbReference>
<keyword evidence="6 9" id="KW-0472">Membrane</keyword>
<feature type="transmembrane region" description="Helical" evidence="9">
    <location>
        <begin position="30"/>
        <end position="54"/>
    </location>
</feature>
<evidence type="ECO:0000256" key="9">
    <source>
        <dbReference type="SAM" id="Phobius"/>
    </source>
</evidence>
<evidence type="ECO:0000256" key="1">
    <source>
        <dbReference type="ARBA" id="ARBA00004651"/>
    </source>
</evidence>
<dbReference type="AlphaFoldDB" id="A0A1W0X5E9"/>
<gene>
    <name evidence="11" type="ORF">BV898_03193</name>
</gene>
<keyword evidence="2" id="KW-1003">Cell membrane</keyword>
<dbReference type="PANTHER" id="PTHR24228:SF59">
    <property type="entry name" value="NEUROPEPTIDE RECEPTOR 15"/>
    <property type="match status" value="1"/>
</dbReference>
<protein>
    <recommendedName>
        <fullName evidence="10">G-protein coupled receptors family 1 profile domain-containing protein</fullName>
    </recommendedName>
</protein>
<keyword evidence="5" id="KW-0297">G-protein coupled receptor</keyword>
<keyword evidence="3 9" id="KW-0812">Transmembrane</keyword>
<evidence type="ECO:0000256" key="4">
    <source>
        <dbReference type="ARBA" id="ARBA00022989"/>
    </source>
</evidence>
<dbReference type="SUPFAM" id="SSF81321">
    <property type="entry name" value="Family A G protein-coupled receptor-like"/>
    <property type="match status" value="1"/>
</dbReference>
<accession>A0A1W0X5E9</accession>
<evidence type="ECO:0000256" key="5">
    <source>
        <dbReference type="ARBA" id="ARBA00023040"/>
    </source>
</evidence>
<reference evidence="12" key="1">
    <citation type="submission" date="2017-01" db="EMBL/GenBank/DDBJ databases">
        <title>Comparative genomics of anhydrobiosis in the tardigrade Hypsibius dujardini.</title>
        <authorList>
            <person name="Yoshida Y."/>
            <person name="Koutsovoulos G."/>
            <person name="Laetsch D."/>
            <person name="Stevens L."/>
            <person name="Kumar S."/>
            <person name="Horikawa D."/>
            <person name="Ishino K."/>
            <person name="Komine S."/>
            <person name="Tomita M."/>
            <person name="Blaxter M."/>
            <person name="Arakawa K."/>
        </authorList>
    </citation>
    <scope>NUCLEOTIDE SEQUENCE [LARGE SCALE GENOMIC DNA]</scope>
    <source>
        <strain evidence="12">Z151</strain>
    </source>
</reference>
<evidence type="ECO:0000313" key="12">
    <source>
        <dbReference type="Proteomes" id="UP000192578"/>
    </source>
</evidence>
<keyword evidence="8" id="KW-0807">Transducer</keyword>
<dbReference type="Proteomes" id="UP000192578">
    <property type="component" value="Unassembled WGS sequence"/>
</dbReference>
<feature type="transmembrane region" description="Helical" evidence="9">
    <location>
        <begin position="66"/>
        <end position="90"/>
    </location>
</feature>
<dbReference type="CDD" id="cd00637">
    <property type="entry name" value="7tm_classA_rhodopsin-like"/>
    <property type="match status" value="1"/>
</dbReference>
<feature type="domain" description="G-protein coupled receptors family 1 profile" evidence="10">
    <location>
        <begin position="45"/>
        <end position="309"/>
    </location>
</feature>
<evidence type="ECO:0000256" key="8">
    <source>
        <dbReference type="ARBA" id="ARBA00023224"/>
    </source>
</evidence>
<feature type="transmembrane region" description="Helical" evidence="9">
    <location>
        <begin position="253"/>
        <end position="272"/>
    </location>
</feature>
<dbReference type="InterPro" id="IPR000276">
    <property type="entry name" value="GPCR_Rhodpsn"/>
</dbReference>
<evidence type="ECO:0000256" key="6">
    <source>
        <dbReference type="ARBA" id="ARBA00023136"/>
    </source>
</evidence>
<evidence type="ECO:0000313" key="11">
    <source>
        <dbReference type="EMBL" id="OQV22756.1"/>
    </source>
</evidence>
<dbReference type="OrthoDB" id="9975554at2759"/>
<evidence type="ECO:0000259" key="10">
    <source>
        <dbReference type="PROSITE" id="PS50262"/>
    </source>
</evidence>
<evidence type="ECO:0000256" key="7">
    <source>
        <dbReference type="ARBA" id="ARBA00023170"/>
    </source>
</evidence>
<dbReference type="Gene3D" id="1.20.1070.10">
    <property type="entry name" value="Rhodopsin 7-helix transmembrane proteins"/>
    <property type="match status" value="1"/>
</dbReference>
<comment type="caution">
    <text evidence="11">The sequence shown here is derived from an EMBL/GenBank/DDBJ whole genome shotgun (WGS) entry which is preliminary data.</text>
</comment>
<keyword evidence="4 9" id="KW-1133">Transmembrane helix</keyword>
<sequence length="364" mass="41106">MNNITSFPLPFHANNSSPSPNTHERDGLTLWFAVMLSISSIGILCNALLITVIARSQKLRSGTGFLILNLSFTCIAMCTLNYPVHVILVYGHHFWFTPHPNACTLAHYFTVMTTYANNWSEACLGVNRFVATILPHQYRTFTMWQACLSMGIFTWLIGALSLIPFCTREVGYFTTSSQGQCGLLATTKLGTWLVSFNSYAPYVVVGTAVLSILSKMARRKVRSVGVEPVVTCEKRSRTTDNARQQKLMYRRQINIAGMLLLCFIFNIATTLPMSLLNTFYYELYNRIPLLRLWMRIFVLIQYSFTPMIFFGCNKDYRQGLRNLTGHRAARNNGAPTNTQGLDRMSLHKDAFVSTSASKKLKGSF</sequence>
<comment type="subcellular location">
    <subcellularLocation>
        <location evidence="1">Cell membrane</location>
        <topology evidence="1">Multi-pass membrane protein</topology>
    </subcellularLocation>
</comment>